<dbReference type="AlphaFoldDB" id="A0A6C0G7H4"/>
<dbReference type="InterPro" id="IPR025275">
    <property type="entry name" value="DUF4015"/>
</dbReference>
<feature type="compositionally biased region" description="Basic and acidic residues" evidence="1">
    <location>
        <begin position="48"/>
        <end position="61"/>
    </location>
</feature>
<dbReference type="InterPro" id="IPR052177">
    <property type="entry name" value="Divisome_Glycosyl_Hydrolase"/>
</dbReference>
<accession>A0A6C0G7H4</accession>
<evidence type="ECO:0000256" key="1">
    <source>
        <dbReference type="SAM" id="MobiDB-lite"/>
    </source>
</evidence>
<evidence type="ECO:0000313" key="4">
    <source>
        <dbReference type="Proteomes" id="UP000476064"/>
    </source>
</evidence>
<dbReference type="KEGG" id="plyc:GXP70_01210"/>
<organism evidence="3 4">
    <name type="scientific">Paenibacillus lycopersici</name>
    <dbReference type="NCBI Taxonomy" id="2704462"/>
    <lineage>
        <taxon>Bacteria</taxon>
        <taxon>Bacillati</taxon>
        <taxon>Bacillota</taxon>
        <taxon>Bacilli</taxon>
        <taxon>Bacillales</taxon>
        <taxon>Paenibacillaceae</taxon>
        <taxon>Paenibacillus</taxon>
    </lineage>
</organism>
<gene>
    <name evidence="3" type="ORF">GXP70_01210</name>
</gene>
<feature type="domain" description="DUF4015" evidence="2">
    <location>
        <begin position="80"/>
        <end position="401"/>
    </location>
</feature>
<dbReference type="InterPro" id="IPR017853">
    <property type="entry name" value="GH"/>
</dbReference>
<sequence length="407" mass="45084">MLPPLPSQPSTESSKSLHIHPLKTREAAPITKFQFKDASSGGASSRPVSRETPHQAIEGDSKQAIAGRSFAAKRKQPVRGIYVSGWVAGSPQRLNRLIALIDHTDLNAMVIDVKNDYGQLTYRSALPAVKAIGADRHVAINDIAGLIRKLKAKNIYVIGRIVTFKDPLYAKQYPAMALQKKAGGVWRDVQGKVWLDPFQRQVRTYNAAIAEEVAAMGFDEIQFDYVRFPDNGGKVDREVQYHDPQGKTKAQVIASFLSGARKQIHAQGARVSADVFGLVTSATNDMGIGQSWRLISGSVDVISPMTYPSHYSSGMYGVKQPDLSPYAIIHQAMEDANRRNALLRQSGNASTAQIRPWLQSFTAKWVHPHQTYGAEQINKQVQAARDQGIYDFLLWSSNCRYEYRSSS</sequence>
<dbReference type="Pfam" id="PF13200">
    <property type="entry name" value="DUF4015"/>
    <property type="match status" value="1"/>
</dbReference>
<reference evidence="3 4" key="1">
    <citation type="submission" date="2020-01" db="EMBL/GenBank/DDBJ databases">
        <title>Paenibacillus sp. nov., isolated from tomato rhizosphere.</title>
        <authorList>
            <person name="Weon H.-Y."/>
            <person name="Lee S.A."/>
        </authorList>
    </citation>
    <scope>NUCLEOTIDE SEQUENCE [LARGE SCALE GENOMIC DNA]</scope>
    <source>
        <strain evidence="3 4">12200R-189</strain>
    </source>
</reference>
<feature type="region of interest" description="Disordered" evidence="1">
    <location>
        <begin position="1"/>
        <end position="61"/>
    </location>
</feature>
<proteinExistence type="predicted"/>
<protein>
    <submittedName>
        <fullName evidence="3">Putative glycoside hydrolase</fullName>
    </submittedName>
</protein>
<dbReference type="Gene3D" id="3.20.20.80">
    <property type="entry name" value="Glycosidases"/>
    <property type="match status" value="1"/>
</dbReference>
<dbReference type="PANTHER" id="PTHR43405:SF1">
    <property type="entry name" value="GLYCOSYL HYDROLASE DIGH"/>
    <property type="match status" value="1"/>
</dbReference>
<dbReference type="GO" id="GO:0016787">
    <property type="term" value="F:hydrolase activity"/>
    <property type="evidence" value="ECO:0007669"/>
    <property type="project" value="UniProtKB-KW"/>
</dbReference>
<keyword evidence="3" id="KW-0378">Hydrolase</keyword>
<evidence type="ECO:0000259" key="2">
    <source>
        <dbReference type="Pfam" id="PF13200"/>
    </source>
</evidence>
<dbReference type="Proteomes" id="UP000476064">
    <property type="component" value="Chromosome"/>
</dbReference>
<dbReference type="SUPFAM" id="SSF51445">
    <property type="entry name" value="(Trans)glycosidases"/>
    <property type="match status" value="1"/>
</dbReference>
<keyword evidence="4" id="KW-1185">Reference proteome</keyword>
<dbReference type="PANTHER" id="PTHR43405">
    <property type="entry name" value="GLYCOSYL HYDROLASE DIGH"/>
    <property type="match status" value="1"/>
</dbReference>
<evidence type="ECO:0000313" key="3">
    <source>
        <dbReference type="EMBL" id="QHT63685.1"/>
    </source>
</evidence>
<dbReference type="EMBL" id="CP048209">
    <property type="protein sequence ID" value="QHT63685.1"/>
    <property type="molecule type" value="Genomic_DNA"/>
</dbReference>
<name>A0A6C0G7H4_9BACL</name>